<dbReference type="PANTHER" id="PTHR30055">
    <property type="entry name" value="HTH-TYPE TRANSCRIPTIONAL REGULATOR RUTR"/>
    <property type="match status" value="1"/>
</dbReference>
<dbReference type="RefSeq" id="WP_169283223.1">
    <property type="nucleotide sequence ID" value="NZ_CP051680.1"/>
</dbReference>
<evidence type="ECO:0000256" key="1">
    <source>
        <dbReference type="ARBA" id="ARBA00022491"/>
    </source>
</evidence>
<dbReference type="InterPro" id="IPR009057">
    <property type="entry name" value="Homeodomain-like_sf"/>
</dbReference>
<accession>A0A7Z2ZQF9</accession>
<evidence type="ECO:0000256" key="3">
    <source>
        <dbReference type="ARBA" id="ARBA00023125"/>
    </source>
</evidence>
<keyword evidence="3 5" id="KW-0238">DNA-binding</keyword>
<feature type="domain" description="HTH tetR-type" evidence="6">
    <location>
        <begin position="1"/>
        <end position="58"/>
    </location>
</feature>
<dbReference type="InterPro" id="IPR050109">
    <property type="entry name" value="HTH-type_TetR-like_transc_reg"/>
</dbReference>
<evidence type="ECO:0000256" key="5">
    <source>
        <dbReference type="PROSITE-ProRule" id="PRU00335"/>
    </source>
</evidence>
<sequence length="192" mass="22098">MKNRILQEATKEILHRGLKFSVRDLASRLGISTKTLYQHFPSKERIIASIVEQAVNQMKDREKELMNDSSLPLKQKLYEALVIIPQGFVFSDIRVMKELQMAYPDQWAIMNDYLTKGWDNIRLLILEGTEKGDIRDFDVETFIRVYIGAMYQLMDHSVASPSGLRMEDSLSLVVDLLLRGIYADPSVKEGSR</sequence>
<dbReference type="Proteomes" id="UP000502248">
    <property type="component" value="Chromosome"/>
</dbReference>
<dbReference type="KEGG" id="cheb:HH215_29920"/>
<dbReference type="InterPro" id="IPR036271">
    <property type="entry name" value="Tet_transcr_reg_TetR-rel_C_sf"/>
</dbReference>
<dbReference type="GO" id="GO:0000976">
    <property type="term" value="F:transcription cis-regulatory region binding"/>
    <property type="evidence" value="ECO:0007669"/>
    <property type="project" value="TreeGrafter"/>
</dbReference>
<dbReference type="InterPro" id="IPR001647">
    <property type="entry name" value="HTH_TetR"/>
</dbReference>
<evidence type="ECO:0000313" key="8">
    <source>
        <dbReference type="Proteomes" id="UP000502248"/>
    </source>
</evidence>
<keyword evidence="1" id="KW-0678">Repressor</keyword>
<evidence type="ECO:0000259" key="6">
    <source>
        <dbReference type="PROSITE" id="PS50977"/>
    </source>
</evidence>
<dbReference type="AlphaFoldDB" id="A0A7Z2ZQF9"/>
<dbReference type="Pfam" id="PF00440">
    <property type="entry name" value="TetR_N"/>
    <property type="match status" value="1"/>
</dbReference>
<feature type="DNA-binding region" description="H-T-H motif" evidence="5">
    <location>
        <begin position="21"/>
        <end position="40"/>
    </location>
</feature>
<evidence type="ECO:0000256" key="4">
    <source>
        <dbReference type="ARBA" id="ARBA00023163"/>
    </source>
</evidence>
<dbReference type="EMBL" id="CP051680">
    <property type="protein sequence ID" value="QJD86977.1"/>
    <property type="molecule type" value="Genomic_DNA"/>
</dbReference>
<keyword evidence="4" id="KW-0804">Transcription</keyword>
<dbReference type="PANTHER" id="PTHR30055:SF175">
    <property type="entry name" value="HTH-TYPE TRANSCRIPTIONAL REPRESSOR KSTR2"/>
    <property type="match status" value="1"/>
</dbReference>
<dbReference type="SUPFAM" id="SSF46689">
    <property type="entry name" value="Homeodomain-like"/>
    <property type="match status" value="1"/>
</dbReference>
<dbReference type="GO" id="GO:0003700">
    <property type="term" value="F:DNA-binding transcription factor activity"/>
    <property type="evidence" value="ECO:0007669"/>
    <property type="project" value="TreeGrafter"/>
</dbReference>
<dbReference type="Gene3D" id="1.10.10.60">
    <property type="entry name" value="Homeodomain-like"/>
    <property type="match status" value="1"/>
</dbReference>
<dbReference type="SUPFAM" id="SSF48498">
    <property type="entry name" value="Tetracyclin repressor-like, C-terminal domain"/>
    <property type="match status" value="1"/>
</dbReference>
<dbReference type="PRINTS" id="PR00455">
    <property type="entry name" value="HTHTETR"/>
</dbReference>
<evidence type="ECO:0000256" key="2">
    <source>
        <dbReference type="ARBA" id="ARBA00023015"/>
    </source>
</evidence>
<evidence type="ECO:0000313" key="7">
    <source>
        <dbReference type="EMBL" id="QJD86977.1"/>
    </source>
</evidence>
<dbReference type="PROSITE" id="PS50977">
    <property type="entry name" value="HTH_TETR_2"/>
    <property type="match status" value="1"/>
</dbReference>
<keyword evidence="2" id="KW-0805">Transcription regulation</keyword>
<reference evidence="7 8" key="1">
    <citation type="submission" date="2020-04" db="EMBL/GenBank/DDBJ databases">
        <title>Genome sequencing of novel species.</title>
        <authorList>
            <person name="Heo J."/>
            <person name="Kim S.-J."/>
            <person name="Kim J.-S."/>
            <person name="Hong S.-B."/>
            <person name="Kwon S.-W."/>
        </authorList>
    </citation>
    <scope>NUCLEOTIDE SEQUENCE [LARGE SCALE GENOMIC DNA]</scope>
    <source>
        <strain evidence="7 8">MFER-1</strain>
    </source>
</reference>
<gene>
    <name evidence="7" type="ORF">HH215_29920</name>
</gene>
<name>A0A7Z2ZQF9_9BACL</name>
<dbReference type="Gene3D" id="1.10.357.10">
    <property type="entry name" value="Tetracycline Repressor, domain 2"/>
    <property type="match status" value="1"/>
</dbReference>
<protein>
    <submittedName>
        <fullName evidence="7">TetR/AcrR family transcriptional regulator</fullName>
    </submittedName>
</protein>
<proteinExistence type="predicted"/>
<organism evidence="7 8">
    <name type="scientific">Cohnella herbarum</name>
    <dbReference type="NCBI Taxonomy" id="2728023"/>
    <lineage>
        <taxon>Bacteria</taxon>
        <taxon>Bacillati</taxon>
        <taxon>Bacillota</taxon>
        <taxon>Bacilli</taxon>
        <taxon>Bacillales</taxon>
        <taxon>Paenibacillaceae</taxon>
        <taxon>Cohnella</taxon>
    </lineage>
</organism>
<keyword evidence="8" id="KW-1185">Reference proteome</keyword>